<comment type="caution">
    <text evidence="1">The sequence shown here is derived from an EMBL/GenBank/DDBJ whole genome shotgun (WGS) entry which is preliminary data.</text>
</comment>
<organism evidence="1 2">
    <name type="scientific">Brevundimonas subvibrioides</name>
    <dbReference type="NCBI Taxonomy" id="74313"/>
    <lineage>
        <taxon>Bacteria</taxon>
        <taxon>Pseudomonadati</taxon>
        <taxon>Pseudomonadota</taxon>
        <taxon>Alphaproteobacteria</taxon>
        <taxon>Caulobacterales</taxon>
        <taxon>Caulobacteraceae</taxon>
        <taxon>Brevundimonas</taxon>
    </lineage>
</organism>
<evidence type="ECO:0000313" key="1">
    <source>
        <dbReference type="EMBL" id="OYX33111.1"/>
    </source>
</evidence>
<dbReference type="InterPro" id="IPR051815">
    <property type="entry name" value="Molybdate_resp_trans_reg"/>
</dbReference>
<dbReference type="PANTHER" id="PTHR30432">
    <property type="entry name" value="TRANSCRIPTIONAL REGULATOR MODE"/>
    <property type="match status" value="1"/>
</dbReference>
<dbReference type="Proteomes" id="UP000215595">
    <property type="component" value="Unassembled WGS sequence"/>
</dbReference>
<dbReference type="PANTHER" id="PTHR30432:SF1">
    <property type="entry name" value="DNA-BINDING TRANSCRIPTIONAL DUAL REGULATOR MODE"/>
    <property type="match status" value="1"/>
</dbReference>
<dbReference type="SUPFAM" id="SSF46785">
    <property type="entry name" value="Winged helix' DNA-binding domain"/>
    <property type="match status" value="1"/>
</dbReference>
<dbReference type="EMBL" id="NCEB01000018">
    <property type="protein sequence ID" value="OYX33111.1"/>
    <property type="molecule type" value="Genomic_DNA"/>
</dbReference>
<dbReference type="Gene3D" id="1.10.10.10">
    <property type="entry name" value="Winged helix-like DNA-binding domain superfamily/Winged helix DNA-binding domain"/>
    <property type="match status" value="1"/>
</dbReference>
<dbReference type="InterPro" id="IPR036390">
    <property type="entry name" value="WH_DNA-bd_sf"/>
</dbReference>
<protein>
    <submittedName>
        <fullName evidence="1">LysR family transcriptional regulator</fullName>
    </submittedName>
</protein>
<dbReference type="AlphaFoldDB" id="A0A258FKT5"/>
<proteinExistence type="predicted"/>
<accession>A0A258FKT5</accession>
<gene>
    <name evidence="1" type="ORF">B7Z01_09460</name>
</gene>
<sequence length="121" mass="12847">MNADPPRLWFQVRIGEGHLGPGKAQLLALIRDTGSLSEAARRMGMSYRRAWTLMEAINALTDAPAVETERGGPGGGGSRLTPRGEALLAAYAELRATLDVAAAPTLAHIAVLADRSRRGED</sequence>
<name>A0A258FKT5_9CAUL</name>
<reference evidence="1 2" key="1">
    <citation type="submission" date="2017-03" db="EMBL/GenBank/DDBJ databases">
        <title>Lifting the veil on microbial sulfur biogeochemistry in mining wastewaters.</title>
        <authorList>
            <person name="Kantor R.S."/>
            <person name="Colenbrander Nelson T."/>
            <person name="Marshall S."/>
            <person name="Bennett D."/>
            <person name="Apte S."/>
            <person name="Camacho D."/>
            <person name="Thomas B.C."/>
            <person name="Warren L.A."/>
            <person name="Banfield J.F."/>
        </authorList>
    </citation>
    <scope>NUCLEOTIDE SEQUENCE [LARGE SCALE GENOMIC DNA]</scope>
    <source>
        <strain evidence="1">32-69-9</strain>
    </source>
</reference>
<dbReference type="InterPro" id="IPR036388">
    <property type="entry name" value="WH-like_DNA-bd_sf"/>
</dbReference>
<evidence type="ECO:0000313" key="2">
    <source>
        <dbReference type="Proteomes" id="UP000215595"/>
    </source>
</evidence>